<dbReference type="Gramene" id="OE9A089825T1">
    <property type="protein sequence ID" value="OE9A089825C1"/>
    <property type="gene ID" value="OE9A089825"/>
</dbReference>
<protein>
    <submittedName>
        <fullName evidence="1">Uncharacterized protein</fullName>
    </submittedName>
</protein>
<evidence type="ECO:0000313" key="1">
    <source>
        <dbReference type="EMBL" id="CAA3033546.1"/>
    </source>
</evidence>
<reference evidence="1 2" key="1">
    <citation type="submission" date="2019-12" db="EMBL/GenBank/DDBJ databases">
        <authorList>
            <person name="Alioto T."/>
            <person name="Alioto T."/>
            <person name="Gomez Garrido J."/>
        </authorList>
    </citation>
    <scope>NUCLEOTIDE SEQUENCE [LARGE SCALE GENOMIC DNA]</scope>
</reference>
<gene>
    <name evidence="1" type="ORF">OLEA9_A089825</name>
</gene>
<name>A0A8S0VM62_OLEEU</name>
<keyword evidence="2" id="KW-1185">Reference proteome</keyword>
<sequence>MTTARRRLRPCSSAARAAVFLLQRHARRCKSGQHAATAAATKVAAQAARAGGIFQAYLSFAPTYPVLPNVCYNYFTKWVKRIPMAKASMGKVWQPCLAILDRRWLHTDTTPSRNSGRFGDFFGFS</sequence>
<dbReference type="Proteomes" id="UP000594638">
    <property type="component" value="Unassembled WGS sequence"/>
</dbReference>
<accession>A0A8S0VM62</accession>
<evidence type="ECO:0000313" key="2">
    <source>
        <dbReference type="Proteomes" id="UP000594638"/>
    </source>
</evidence>
<organism evidence="1 2">
    <name type="scientific">Olea europaea subsp. europaea</name>
    <dbReference type="NCBI Taxonomy" id="158383"/>
    <lineage>
        <taxon>Eukaryota</taxon>
        <taxon>Viridiplantae</taxon>
        <taxon>Streptophyta</taxon>
        <taxon>Embryophyta</taxon>
        <taxon>Tracheophyta</taxon>
        <taxon>Spermatophyta</taxon>
        <taxon>Magnoliopsida</taxon>
        <taxon>eudicotyledons</taxon>
        <taxon>Gunneridae</taxon>
        <taxon>Pentapetalae</taxon>
        <taxon>asterids</taxon>
        <taxon>lamiids</taxon>
        <taxon>Lamiales</taxon>
        <taxon>Oleaceae</taxon>
        <taxon>Oleeae</taxon>
        <taxon>Olea</taxon>
    </lineage>
</organism>
<comment type="caution">
    <text evidence="1">The sequence shown here is derived from an EMBL/GenBank/DDBJ whole genome shotgun (WGS) entry which is preliminary data.</text>
</comment>
<dbReference type="AlphaFoldDB" id="A0A8S0VM62"/>
<dbReference type="EMBL" id="CACTIH010010811">
    <property type="protein sequence ID" value="CAA3033546.1"/>
    <property type="molecule type" value="Genomic_DNA"/>
</dbReference>
<proteinExistence type="predicted"/>